<evidence type="ECO:0000256" key="5">
    <source>
        <dbReference type="ARBA" id="ARBA00022723"/>
    </source>
</evidence>
<dbReference type="Pfam" id="PF00596">
    <property type="entry name" value="Aldolase_II"/>
    <property type="match status" value="1"/>
</dbReference>
<dbReference type="InterPro" id="IPR050197">
    <property type="entry name" value="Aldolase_class_II_sugar_metab"/>
</dbReference>
<dbReference type="EMBL" id="MFYX01000159">
    <property type="protein sequence ID" value="OGJ99770.1"/>
    <property type="molecule type" value="Genomic_DNA"/>
</dbReference>
<keyword evidence="6" id="KW-0862">Zinc</keyword>
<dbReference type="Gene3D" id="3.40.225.10">
    <property type="entry name" value="Class II aldolase/adducin N-terminal domain"/>
    <property type="match status" value="1"/>
</dbReference>
<name>A0A1F7EZF6_UNCRA</name>
<dbReference type="InterPro" id="IPR036409">
    <property type="entry name" value="Aldolase_II/adducin_N_sf"/>
</dbReference>
<dbReference type="EC" id="5.1.3.4" evidence="4"/>
<dbReference type="PANTHER" id="PTHR22789">
    <property type="entry name" value="FUCULOSE PHOSPHATE ALDOLASE"/>
    <property type="match status" value="1"/>
</dbReference>
<dbReference type="SUPFAM" id="SSF53639">
    <property type="entry name" value="AraD/HMP-PK domain-like"/>
    <property type="match status" value="1"/>
</dbReference>
<gene>
    <name evidence="10" type="primary">araD</name>
    <name evidence="10" type="ORF">A2519_12550</name>
</gene>
<accession>A0A1F7EZF6</accession>
<dbReference type="SMART" id="SM01007">
    <property type="entry name" value="Aldolase_II"/>
    <property type="match status" value="1"/>
</dbReference>
<dbReference type="NCBIfam" id="NF006047">
    <property type="entry name" value="PRK08193.1"/>
    <property type="match status" value="1"/>
</dbReference>
<evidence type="ECO:0000256" key="8">
    <source>
        <dbReference type="ARBA" id="ARBA00023277"/>
    </source>
</evidence>
<dbReference type="FunFam" id="3.40.225.10:FF:000001">
    <property type="entry name" value="L-ribulose-5-phosphate 4-epimerase UlaF"/>
    <property type="match status" value="1"/>
</dbReference>
<dbReference type="GO" id="GO:0008742">
    <property type="term" value="F:L-ribulose-phosphate 4-epimerase activity"/>
    <property type="evidence" value="ECO:0007669"/>
    <property type="project" value="UniProtKB-EC"/>
</dbReference>
<proteinExistence type="inferred from homology"/>
<dbReference type="GO" id="GO:0019323">
    <property type="term" value="P:pentose catabolic process"/>
    <property type="evidence" value="ECO:0007669"/>
    <property type="project" value="TreeGrafter"/>
</dbReference>
<feature type="domain" description="Class II aldolase/adducin N-terminal" evidence="9">
    <location>
        <begin position="7"/>
        <end position="195"/>
    </location>
</feature>
<protein>
    <recommendedName>
        <fullName evidence="4">L-ribulose-5-phosphate 4-epimerase</fullName>
        <ecNumber evidence="4">5.1.3.4</ecNumber>
    </recommendedName>
</protein>
<organism evidence="10 11">
    <name type="scientific">Candidatus Raymondbacteria bacterium RIFOXYD12_FULL_49_13</name>
    <dbReference type="NCBI Taxonomy" id="1817890"/>
    <lineage>
        <taxon>Bacteria</taxon>
        <taxon>Raymondiibacteriota</taxon>
    </lineage>
</organism>
<evidence type="ECO:0000256" key="6">
    <source>
        <dbReference type="ARBA" id="ARBA00022833"/>
    </source>
</evidence>
<comment type="catalytic activity">
    <reaction evidence="1">
        <text>L-ribulose 5-phosphate = D-xylulose 5-phosphate</text>
        <dbReference type="Rhea" id="RHEA:22368"/>
        <dbReference type="ChEBI" id="CHEBI:57737"/>
        <dbReference type="ChEBI" id="CHEBI:58226"/>
        <dbReference type="EC" id="5.1.3.4"/>
    </reaction>
</comment>
<evidence type="ECO:0000256" key="1">
    <source>
        <dbReference type="ARBA" id="ARBA00001726"/>
    </source>
</evidence>
<evidence type="ECO:0000256" key="2">
    <source>
        <dbReference type="ARBA" id="ARBA00001947"/>
    </source>
</evidence>
<dbReference type="AlphaFoldDB" id="A0A1F7EZF6"/>
<dbReference type="GO" id="GO:0016832">
    <property type="term" value="F:aldehyde-lyase activity"/>
    <property type="evidence" value="ECO:0007669"/>
    <property type="project" value="TreeGrafter"/>
</dbReference>
<dbReference type="InterPro" id="IPR001303">
    <property type="entry name" value="Aldolase_II/adducin_N"/>
</dbReference>
<dbReference type="NCBIfam" id="NF009003">
    <property type="entry name" value="PRK12348.1"/>
    <property type="match status" value="1"/>
</dbReference>
<evidence type="ECO:0000259" key="9">
    <source>
        <dbReference type="SMART" id="SM01007"/>
    </source>
</evidence>
<evidence type="ECO:0000256" key="4">
    <source>
        <dbReference type="ARBA" id="ARBA00013186"/>
    </source>
</evidence>
<evidence type="ECO:0000256" key="3">
    <source>
        <dbReference type="ARBA" id="ARBA00010037"/>
    </source>
</evidence>
<dbReference type="GO" id="GO:0005829">
    <property type="term" value="C:cytosol"/>
    <property type="evidence" value="ECO:0007669"/>
    <property type="project" value="TreeGrafter"/>
</dbReference>
<reference evidence="10 11" key="1">
    <citation type="journal article" date="2016" name="Nat. Commun.">
        <title>Thousands of microbial genomes shed light on interconnected biogeochemical processes in an aquifer system.</title>
        <authorList>
            <person name="Anantharaman K."/>
            <person name="Brown C.T."/>
            <person name="Hug L.A."/>
            <person name="Sharon I."/>
            <person name="Castelle C.J."/>
            <person name="Probst A.J."/>
            <person name="Thomas B.C."/>
            <person name="Singh A."/>
            <person name="Wilkins M.J."/>
            <person name="Karaoz U."/>
            <person name="Brodie E.L."/>
            <person name="Williams K.H."/>
            <person name="Hubbard S.S."/>
            <person name="Banfield J.F."/>
        </authorList>
    </citation>
    <scope>NUCLEOTIDE SEQUENCE [LARGE SCALE GENOMIC DNA]</scope>
</reference>
<comment type="cofactor">
    <cofactor evidence="2">
        <name>Zn(2+)</name>
        <dbReference type="ChEBI" id="CHEBI:29105"/>
    </cofactor>
</comment>
<keyword evidence="8" id="KW-0119">Carbohydrate metabolism</keyword>
<comment type="similarity">
    <text evidence="3">Belongs to the aldolase class II family. AraD/FucA subfamily.</text>
</comment>
<evidence type="ECO:0000313" key="11">
    <source>
        <dbReference type="Proteomes" id="UP000179243"/>
    </source>
</evidence>
<evidence type="ECO:0000256" key="7">
    <source>
        <dbReference type="ARBA" id="ARBA00023235"/>
    </source>
</evidence>
<evidence type="ECO:0000313" key="10">
    <source>
        <dbReference type="EMBL" id="OGJ99770.1"/>
    </source>
</evidence>
<dbReference type="GO" id="GO:0046872">
    <property type="term" value="F:metal ion binding"/>
    <property type="evidence" value="ECO:0007669"/>
    <property type="project" value="UniProtKB-KW"/>
</dbReference>
<dbReference type="Proteomes" id="UP000179243">
    <property type="component" value="Unassembled WGS sequence"/>
</dbReference>
<comment type="caution">
    <text evidence="10">The sequence shown here is derived from an EMBL/GenBank/DDBJ whole genome shotgun (WGS) entry which is preliminary data.</text>
</comment>
<dbReference type="PANTHER" id="PTHR22789:SF8">
    <property type="entry name" value="L-RIBULOSE-5-PHOSPHATE 4-EPIMERASE SGBE"/>
    <property type="match status" value="1"/>
</dbReference>
<keyword evidence="7" id="KW-0413">Isomerase</keyword>
<sequence length="229" mass="25507">MYEKLKQECYQANMLLQQHRLITLTFGNVSVIDRKAGVVAIKPSGVPYKSMRAADMVVLDLTGKQVAGKLNPSSDTPTHLRLYRAFKTIGGIVHTHSEFATAFAQAGKPIPCFGTTHADYFYGDVPLTRKMTQKEVKGAYEVETGNVIIERFAEINPDNFPGVLVRNHGPFTWGTNGIKAVENSLVLELLAKTAFVTMSVNKNTKAIDKYLLDKHFLRKHGKNAYYGQK</sequence>
<keyword evidence="5" id="KW-0479">Metal-binding</keyword>